<dbReference type="EMBL" id="BMMI01000008">
    <property type="protein sequence ID" value="GGL79068.1"/>
    <property type="molecule type" value="Genomic_DNA"/>
</dbReference>
<evidence type="ECO:0000256" key="5">
    <source>
        <dbReference type="PROSITE-ProRule" id="PRU00169"/>
    </source>
</evidence>
<dbReference type="RefSeq" id="WP_208382848.1">
    <property type="nucleotide sequence ID" value="NZ_BAABJU010000005.1"/>
</dbReference>
<evidence type="ECO:0000313" key="11">
    <source>
        <dbReference type="Proteomes" id="UP000648663"/>
    </source>
</evidence>
<dbReference type="Pfam" id="PF00072">
    <property type="entry name" value="Response_reg"/>
    <property type="match status" value="1"/>
</dbReference>
<dbReference type="AlphaFoldDB" id="A0A846LL99"/>
<evidence type="ECO:0000259" key="6">
    <source>
        <dbReference type="PROSITE" id="PS50043"/>
    </source>
</evidence>
<dbReference type="PANTHER" id="PTHR43214">
    <property type="entry name" value="TWO-COMPONENT RESPONSE REGULATOR"/>
    <property type="match status" value="1"/>
</dbReference>
<evidence type="ECO:0000256" key="4">
    <source>
        <dbReference type="ARBA" id="ARBA00023163"/>
    </source>
</evidence>
<comment type="caution">
    <text evidence="9">The sequence shown here is derived from an EMBL/GenBank/DDBJ whole genome shotgun (WGS) entry which is preliminary data.</text>
</comment>
<dbReference type="CDD" id="cd17535">
    <property type="entry name" value="REC_NarL-like"/>
    <property type="match status" value="1"/>
</dbReference>
<dbReference type="PROSITE" id="PS50043">
    <property type="entry name" value="HTH_LUXR_2"/>
    <property type="match status" value="1"/>
</dbReference>
<dbReference type="InterPro" id="IPR058245">
    <property type="entry name" value="NreC/VraR/RcsB-like_REC"/>
</dbReference>
<dbReference type="SMART" id="SM00448">
    <property type="entry name" value="REC"/>
    <property type="match status" value="1"/>
</dbReference>
<gene>
    <name evidence="9" type="ORF">FB380_002713</name>
    <name evidence="8" type="ORF">GCM10011589_39030</name>
</gene>
<dbReference type="GO" id="GO:0006355">
    <property type="term" value="P:regulation of DNA-templated transcription"/>
    <property type="evidence" value="ECO:0007669"/>
    <property type="project" value="InterPro"/>
</dbReference>
<dbReference type="CDD" id="cd06170">
    <property type="entry name" value="LuxR_C_like"/>
    <property type="match status" value="1"/>
</dbReference>
<evidence type="ECO:0000313" key="9">
    <source>
        <dbReference type="EMBL" id="NIH68267.1"/>
    </source>
</evidence>
<reference evidence="8" key="4">
    <citation type="submission" date="2024-05" db="EMBL/GenBank/DDBJ databases">
        <authorList>
            <person name="Sun Q."/>
            <person name="Zhou Y."/>
        </authorList>
    </citation>
    <scope>NUCLEOTIDE SEQUENCE</scope>
    <source>
        <strain evidence="8">CGMCC 4.5581</strain>
    </source>
</reference>
<keyword evidence="1 5" id="KW-0597">Phosphoprotein</keyword>
<organism evidence="9 10">
    <name type="scientific">Modestobacter marinus</name>
    <dbReference type="NCBI Taxonomy" id="477641"/>
    <lineage>
        <taxon>Bacteria</taxon>
        <taxon>Bacillati</taxon>
        <taxon>Actinomycetota</taxon>
        <taxon>Actinomycetes</taxon>
        <taxon>Geodermatophilales</taxon>
        <taxon>Geodermatophilaceae</taxon>
        <taxon>Modestobacter</taxon>
    </lineage>
</organism>
<dbReference type="InterPro" id="IPR039420">
    <property type="entry name" value="WalR-like"/>
</dbReference>
<dbReference type="PROSITE" id="PS00622">
    <property type="entry name" value="HTH_LUXR_1"/>
    <property type="match status" value="1"/>
</dbReference>
<proteinExistence type="predicted"/>
<keyword evidence="2" id="KW-0805">Transcription regulation</keyword>
<accession>A0A846LL99</accession>
<dbReference type="SMART" id="SM00421">
    <property type="entry name" value="HTH_LUXR"/>
    <property type="match status" value="1"/>
</dbReference>
<reference evidence="8" key="1">
    <citation type="journal article" date="2014" name="Int. J. Syst. Evol. Microbiol.">
        <title>Complete genome of a new Firmicutes species belonging to the dominant human colonic microbiota ('Ruminococcus bicirculans') reveals two chromosomes and a selective capacity to utilize plant glucans.</title>
        <authorList>
            <consortium name="NISC Comparative Sequencing Program"/>
            <person name="Wegmann U."/>
            <person name="Louis P."/>
            <person name="Goesmann A."/>
            <person name="Henrissat B."/>
            <person name="Duncan S.H."/>
            <person name="Flint H.J."/>
        </authorList>
    </citation>
    <scope>NUCLEOTIDE SEQUENCE</scope>
    <source>
        <strain evidence="8">CGMCC 4.5581</strain>
    </source>
</reference>
<dbReference type="Pfam" id="PF00196">
    <property type="entry name" value="GerE"/>
    <property type="match status" value="1"/>
</dbReference>
<evidence type="ECO:0000313" key="8">
    <source>
        <dbReference type="EMBL" id="GGL79068.1"/>
    </source>
</evidence>
<name>A0A846LL99_9ACTN</name>
<evidence type="ECO:0000256" key="3">
    <source>
        <dbReference type="ARBA" id="ARBA00023125"/>
    </source>
</evidence>
<dbReference type="GO" id="GO:0000160">
    <property type="term" value="P:phosphorelay signal transduction system"/>
    <property type="evidence" value="ECO:0007669"/>
    <property type="project" value="InterPro"/>
</dbReference>
<reference evidence="9 10" key="3">
    <citation type="submission" date="2020-02" db="EMBL/GenBank/DDBJ databases">
        <title>Sequencing the genomes of 1000 actinobacteria strains.</title>
        <authorList>
            <person name="Klenk H.-P."/>
        </authorList>
    </citation>
    <scope>NUCLEOTIDE SEQUENCE [LARGE SCALE GENOMIC DNA]</scope>
    <source>
        <strain evidence="9 10">DSM 45201</strain>
    </source>
</reference>
<dbReference type="InterPro" id="IPR036388">
    <property type="entry name" value="WH-like_DNA-bd_sf"/>
</dbReference>
<keyword evidence="11" id="KW-1185">Reference proteome</keyword>
<keyword evidence="4" id="KW-0804">Transcription</keyword>
<reference evidence="11" key="2">
    <citation type="journal article" date="2019" name="Int. J. Syst. Evol. Microbiol.">
        <title>The Global Catalogue of Microorganisms (GCM) 10K type strain sequencing project: providing services to taxonomists for standard genome sequencing and annotation.</title>
        <authorList>
            <consortium name="The Broad Institute Genomics Platform"/>
            <consortium name="The Broad Institute Genome Sequencing Center for Infectious Disease"/>
            <person name="Wu L."/>
            <person name="Ma J."/>
        </authorList>
    </citation>
    <scope>NUCLEOTIDE SEQUENCE [LARGE SCALE GENOMIC DNA]</scope>
    <source>
        <strain evidence="11">CGMCC 4.5581</strain>
    </source>
</reference>
<evidence type="ECO:0000259" key="7">
    <source>
        <dbReference type="PROSITE" id="PS50110"/>
    </source>
</evidence>
<feature type="modified residue" description="4-aspartylphosphate" evidence="5">
    <location>
        <position position="54"/>
    </location>
</feature>
<evidence type="ECO:0000313" key="10">
    <source>
        <dbReference type="Proteomes" id="UP000552836"/>
    </source>
</evidence>
<feature type="domain" description="HTH luxR-type" evidence="6">
    <location>
        <begin position="146"/>
        <end position="216"/>
    </location>
</feature>
<dbReference type="InterPro" id="IPR011006">
    <property type="entry name" value="CheY-like_superfamily"/>
</dbReference>
<keyword evidence="3 9" id="KW-0238">DNA-binding</keyword>
<feature type="domain" description="Response regulatory" evidence="7">
    <location>
        <begin position="2"/>
        <end position="122"/>
    </location>
</feature>
<dbReference type="PROSITE" id="PS50110">
    <property type="entry name" value="RESPONSE_REGULATORY"/>
    <property type="match status" value="1"/>
</dbReference>
<dbReference type="InterPro" id="IPR001789">
    <property type="entry name" value="Sig_transdc_resp-reg_receiver"/>
</dbReference>
<dbReference type="Gene3D" id="3.40.50.2300">
    <property type="match status" value="1"/>
</dbReference>
<dbReference type="InterPro" id="IPR000792">
    <property type="entry name" value="Tscrpt_reg_LuxR_C"/>
</dbReference>
<protein>
    <submittedName>
        <fullName evidence="9">DNA-binding NarL/FixJ family response regulator</fullName>
    </submittedName>
    <submittedName>
        <fullName evidence="8">DNA-binding response regulator</fullName>
    </submittedName>
</protein>
<dbReference type="SUPFAM" id="SSF52172">
    <property type="entry name" value="CheY-like"/>
    <property type="match status" value="1"/>
</dbReference>
<dbReference type="GO" id="GO:0003677">
    <property type="term" value="F:DNA binding"/>
    <property type="evidence" value="ECO:0007669"/>
    <property type="project" value="UniProtKB-KW"/>
</dbReference>
<dbReference type="PRINTS" id="PR00038">
    <property type="entry name" value="HTHLUXR"/>
</dbReference>
<dbReference type="Gene3D" id="1.10.10.10">
    <property type="entry name" value="Winged helix-like DNA-binding domain superfamily/Winged helix DNA-binding domain"/>
    <property type="match status" value="1"/>
</dbReference>
<dbReference type="Proteomes" id="UP000648663">
    <property type="component" value="Unassembled WGS sequence"/>
</dbReference>
<dbReference type="EMBL" id="JAAMPA010000001">
    <property type="protein sequence ID" value="NIH68267.1"/>
    <property type="molecule type" value="Genomic_DNA"/>
</dbReference>
<evidence type="ECO:0000256" key="1">
    <source>
        <dbReference type="ARBA" id="ARBA00022553"/>
    </source>
</evidence>
<evidence type="ECO:0000256" key="2">
    <source>
        <dbReference type="ARBA" id="ARBA00023015"/>
    </source>
</evidence>
<dbReference type="Proteomes" id="UP000552836">
    <property type="component" value="Unassembled WGS sequence"/>
</dbReference>
<sequence>MRVAIADDSPFFRQGLAVLLQSAGHDVVVLAADGVELLAELHAMPDRPDVVIIDVWMPPTHTDEGLVAAEQLHLVWPDLPVLLLSAHVQPSYATRLLAGGTRGRGLLSKDKVDDLGTLLDALTRLTTGGLVLDQDVVADLISQQRGTGELDRLSARERDVLRSMAEGRSNRSIAGTLHLSERTIEAHTASIFDKLGISAEGGDNRRVRAVLTWLRGHSVAATEP</sequence>
<dbReference type="PANTHER" id="PTHR43214:SF24">
    <property type="entry name" value="TRANSCRIPTIONAL REGULATORY PROTEIN NARL-RELATED"/>
    <property type="match status" value="1"/>
</dbReference>